<feature type="domain" description="Type II methyltransferase M.TaqI-like" evidence="7">
    <location>
        <begin position="123"/>
        <end position="373"/>
    </location>
</feature>
<dbReference type="InterPro" id="IPR046820">
    <property type="entry name" value="MmeI_TRD"/>
</dbReference>
<evidence type="ECO:0000256" key="5">
    <source>
        <dbReference type="ARBA" id="ARBA00047942"/>
    </source>
</evidence>
<evidence type="ECO:0000256" key="3">
    <source>
        <dbReference type="ARBA" id="ARBA00022679"/>
    </source>
</evidence>
<accession>A0A6J5ZYZ8</accession>
<dbReference type="InterPro" id="IPR050953">
    <property type="entry name" value="N4_N6_ade-DNA_methylase"/>
</dbReference>
<feature type="domain" description="MmeI-like target recognition" evidence="8">
    <location>
        <begin position="480"/>
        <end position="650"/>
    </location>
</feature>
<dbReference type="EC" id="2.1.1.72" evidence="1"/>
<dbReference type="GO" id="GO:0006304">
    <property type="term" value="P:DNA modification"/>
    <property type="evidence" value="ECO:0007669"/>
    <property type="project" value="InterPro"/>
</dbReference>
<dbReference type="InterPro" id="IPR011639">
    <property type="entry name" value="MethylTrfase_TaqI-like_dom"/>
</dbReference>
<dbReference type="InterPro" id="IPR029063">
    <property type="entry name" value="SAM-dependent_MTases_sf"/>
</dbReference>
<evidence type="ECO:0000259" key="8">
    <source>
        <dbReference type="Pfam" id="PF20466"/>
    </source>
</evidence>
<feature type="region of interest" description="Disordered" evidence="6">
    <location>
        <begin position="777"/>
        <end position="805"/>
    </location>
</feature>
<evidence type="ECO:0000256" key="4">
    <source>
        <dbReference type="ARBA" id="ARBA00022691"/>
    </source>
</evidence>
<organism evidence="9">
    <name type="scientific">freshwater metagenome</name>
    <dbReference type="NCBI Taxonomy" id="449393"/>
    <lineage>
        <taxon>unclassified sequences</taxon>
        <taxon>metagenomes</taxon>
        <taxon>ecological metagenomes</taxon>
    </lineage>
</organism>
<keyword evidence="3" id="KW-0808">Transferase</keyword>
<evidence type="ECO:0000259" key="7">
    <source>
        <dbReference type="Pfam" id="PF07669"/>
    </source>
</evidence>
<dbReference type="GO" id="GO:0032259">
    <property type="term" value="P:methylation"/>
    <property type="evidence" value="ECO:0007669"/>
    <property type="project" value="UniProtKB-KW"/>
</dbReference>
<dbReference type="AlphaFoldDB" id="A0A6J5ZYZ8"/>
<name>A0A6J5ZYZ8_9ZZZZ</name>
<gene>
    <name evidence="9" type="ORF">UFOPK3522_00975</name>
</gene>
<dbReference type="PANTHER" id="PTHR33841:SF1">
    <property type="entry name" value="DNA METHYLTRANSFERASE A"/>
    <property type="match status" value="1"/>
</dbReference>
<dbReference type="PANTHER" id="PTHR33841">
    <property type="entry name" value="DNA METHYLTRANSFERASE YEEA-RELATED"/>
    <property type="match status" value="1"/>
</dbReference>
<dbReference type="PROSITE" id="PS00092">
    <property type="entry name" value="N6_MTASE"/>
    <property type="match status" value="1"/>
</dbReference>
<feature type="compositionally biased region" description="Basic residues" evidence="6">
    <location>
        <begin position="782"/>
        <end position="791"/>
    </location>
</feature>
<comment type="catalytic activity">
    <reaction evidence="5">
        <text>a 2'-deoxyadenosine in DNA + S-adenosyl-L-methionine = an N(6)-methyl-2'-deoxyadenosine in DNA + S-adenosyl-L-homocysteine + H(+)</text>
        <dbReference type="Rhea" id="RHEA:15197"/>
        <dbReference type="Rhea" id="RHEA-COMP:12418"/>
        <dbReference type="Rhea" id="RHEA-COMP:12419"/>
        <dbReference type="ChEBI" id="CHEBI:15378"/>
        <dbReference type="ChEBI" id="CHEBI:57856"/>
        <dbReference type="ChEBI" id="CHEBI:59789"/>
        <dbReference type="ChEBI" id="CHEBI:90615"/>
        <dbReference type="ChEBI" id="CHEBI:90616"/>
        <dbReference type="EC" id="2.1.1.72"/>
    </reaction>
</comment>
<dbReference type="Pfam" id="PF07669">
    <property type="entry name" value="Eco57I"/>
    <property type="match status" value="1"/>
</dbReference>
<dbReference type="Gene3D" id="3.40.50.150">
    <property type="entry name" value="Vaccinia Virus protein VP39"/>
    <property type="match status" value="1"/>
</dbReference>
<dbReference type="GO" id="GO:0009007">
    <property type="term" value="F:site-specific DNA-methyltransferase (adenine-specific) activity"/>
    <property type="evidence" value="ECO:0007669"/>
    <property type="project" value="UniProtKB-EC"/>
</dbReference>
<dbReference type="Pfam" id="PF20466">
    <property type="entry name" value="MmeI_TRD"/>
    <property type="match status" value="1"/>
</dbReference>
<dbReference type="InterPro" id="IPR002052">
    <property type="entry name" value="DNA_methylase_N6_adenine_CS"/>
</dbReference>
<evidence type="ECO:0000256" key="1">
    <source>
        <dbReference type="ARBA" id="ARBA00011900"/>
    </source>
</evidence>
<evidence type="ECO:0000256" key="2">
    <source>
        <dbReference type="ARBA" id="ARBA00022603"/>
    </source>
</evidence>
<protein>
    <recommendedName>
        <fullName evidence="1">site-specific DNA-methyltransferase (adenine-specific)</fullName>
        <ecNumber evidence="1">2.1.1.72</ecNumber>
    </recommendedName>
</protein>
<dbReference type="PRINTS" id="PR00507">
    <property type="entry name" value="N12N6MTFRASE"/>
</dbReference>
<dbReference type="EMBL" id="CAESAO010000080">
    <property type="protein sequence ID" value="CAB4344613.1"/>
    <property type="molecule type" value="Genomic_DNA"/>
</dbReference>
<proteinExistence type="predicted"/>
<keyword evidence="2" id="KW-0489">Methyltransferase</keyword>
<sequence>MIDLAATPDLVARGAMVLQPSEERRRSGSHYTPRTLTEPVVRTTLRPILDRLRGTLGKAPRPEVILDLKVCDPAMGSGAFLVEACRQLAEALIEAWAVHGGRPPIPVDEDEIVFARRLVAQRCLYGVDRNPVAVDLAKVSLWLVTLAKDHALTFLDHALRHGDSLVGLSRLQIENFHWDTSITYDSPFRAKLREHVARVISLRQQIREAGEDVPDSDRRELWNDVQLELNNVRLFGDLVIATFFDAEKLKERERKRSEYINAIVRGEAERFRSWFDERRYADPPLAPFHWEIEFPEVFERAEPGFDSIIGNPPFLGGRNISGTTGKGYLNWLFDSTEGASGQTDLVAYFFRRSYDRLRKGGTLGLIATNTIAQGDTRRSSLTWICRGGGQIYCARRRVVWPGLAVVVVSVVHIGKEVMTEPCILNGRSTPKITAFLLSNGPSEDPLPLQASQGIAFKGPEPYGKGFQFADGEEDASPLSEMVRLVSLNPSNQRRIRPYLGGSEILVDPMHRHHRFIIDFGDLDEREAAEFPDLLEICRRKVLVERSTKDKEVADWPYWRYWRTRPALRAAIEGLTRTLAHPFTSTHLAFAFVPASTVVASPHVVIASESFAVFATLQSRVHELWARLTSSTLKDDLSYKVSDSFDTFPFAQSWSTLPLLETAGRHYYDFRDALMVRNEEGLTKTYNRFHDPNEQAPDILKLRELHGAMDRAVLDAYGWYDIPIDCEFLLDYEIDEEEWDEKKKKKPYRYRWPEDVRDGVIARLLELNAERARAEAMAGAASGRRRAGKRTVKPAAAHSDMKDLFS</sequence>
<reference evidence="9" key="1">
    <citation type="submission" date="2020-05" db="EMBL/GenBank/DDBJ databases">
        <authorList>
            <person name="Chiriac C."/>
            <person name="Salcher M."/>
            <person name="Ghai R."/>
            <person name="Kavagutti S V."/>
        </authorList>
    </citation>
    <scope>NUCLEOTIDE SEQUENCE</scope>
</reference>
<evidence type="ECO:0000313" key="9">
    <source>
        <dbReference type="EMBL" id="CAB4344613.1"/>
    </source>
</evidence>
<keyword evidence="4" id="KW-0949">S-adenosyl-L-methionine</keyword>
<evidence type="ECO:0000256" key="6">
    <source>
        <dbReference type="SAM" id="MobiDB-lite"/>
    </source>
</evidence>
<dbReference type="GO" id="GO:0003676">
    <property type="term" value="F:nucleic acid binding"/>
    <property type="evidence" value="ECO:0007669"/>
    <property type="project" value="InterPro"/>
</dbReference>
<dbReference type="SUPFAM" id="SSF53335">
    <property type="entry name" value="S-adenosyl-L-methionine-dependent methyltransferases"/>
    <property type="match status" value="1"/>
</dbReference>